<dbReference type="Proteomes" id="UP000291338">
    <property type="component" value="Unassembled WGS sequence"/>
</dbReference>
<evidence type="ECO:0000256" key="4">
    <source>
        <dbReference type="PIRSR" id="PIRSR000303-1"/>
    </source>
</evidence>
<dbReference type="PROSITE" id="PS51352">
    <property type="entry name" value="THIOREDOXIN_2"/>
    <property type="match status" value="1"/>
</dbReference>
<sequence>MFYDLKATSLQGKPINFSDLKDKVVLIVNTASECGFTYQYEGLQKLHEEYADKGLVIIGFPCNQFGNQEPGDASTIQQGCLINYGVDFLISEKVDVNGKDAHPVYQYLKSKKTGFFGKNIKWNFTKFLINRHGEVENRFAPVTKPQAIAKKIEKLL</sequence>
<dbReference type="InterPro" id="IPR000889">
    <property type="entry name" value="Glutathione_peroxidase"/>
</dbReference>
<accession>A0A4V2EJB8</accession>
<comment type="caution">
    <text evidence="7">The sequence shown here is derived from an EMBL/GenBank/DDBJ whole genome shotgun (WGS) entry which is preliminary data.</text>
</comment>
<dbReference type="FunFam" id="3.40.30.10:FF:000010">
    <property type="entry name" value="Glutathione peroxidase"/>
    <property type="match status" value="1"/>
</dbReference>
<proteinExistence type="inferred from homology"/>
<dbReference type="SUPFAM" id="SSF52833">
    <property type="entry name" value="Thioredoxin-like"/>
    <property type="match status" value="1"/>
</dbReference>
<dbReference type="RefSeq" id="WP_130256807.1">
    <property type="nucleotide sequence ID" value="NZ_PNEC01000017.1"/>
</dbReference>
<dbReference type="PIRSF" id="PIRSF000303">
    <property type="entry name" value="Glutathion_perox"/>
    <property type="match status" value="1"/>
</dbReference>
<evidence type="ECO:0000256" key="5">
    <source>
        <dbReference type="RuleBase" id="RU000499"/>
    </source>
</evidence>
<dbReference type="EMBL" id="PPSX01000078">
    <property type="protein sequence ID" value="RZQ51798.1"/>
    <property type="molecule type" value="Genomic_DNA"/>
</dbReference>
<dbReference type="InterPro" id="IPR029759">
    <property type="entry name" value="GPX_AS"/>
</dbReference>
<evidence type="ECO:0000256" key="1">
    <source>
        <dbReference type="ARBA" id="ARBA00006926"/>
    </source>
</evidence>
<dbReference type="PANTHER" id="PTHR11592">
    <property type="entry name" value="GLUTATHIONE PEROXIDASE"/>
    <property type="match status" value="1"/>
</dbReference>
<gene>
    <name evidence="7" type="ORF">C1E23_17580</name>
</gene>
<dbReference type="PROSITE" id="PS00460">
    <property type="entry name" value="GLUTATHIONE_PEROXID_1"/>
    <property type="match status" value="1"/>
</dbReference>
<dbReference type="InterPro" id="IPR013766">
    <property type="entry name" value="Thioredoxin_domain"/>
</dbReference>
<keyword evidence="2 5" id="KW-0575">Peroxidase</keyword>
<evidence type="ECO:0000313" key="7">
    <source>
        <dbReference type="EMBL" id="RZQ51798.1"/>
    </source>
</evidence>
<dbReference type="GO" id="GO:0034599">
    <property type="term" value="P:cellular response to oxidative stress"/>
    <property type="evidence" value="ECO:0007669"/>
    <property type="project" value="TreeGrafter"/>
</dbReference>
<dbReference type="Pfam" id="PF00255">
    <property type="entry name" value="GSHPx"/>
    <property type="match status" value="1"/>
</dbReference>
<feature type="active site" evidence="4">
    <location>
        <position position="34"/>
    </location>
</feature>
<dbReference type="PROSITE" id="PS00763">
    <property type="entry name" value="GLUTATHIONE_PEROXID_2"/>
    <property type="match status" value="1"/>
</dbReference>
<dbReference type="AlphaFoldDB" id="A0A4V2EJB8"/>
<dbReference type="InterPro" id="IPR029760">
    <property type="entry name" value="GPX_CS"/>
</dbReference>
<dbReference type="PROSITE" id="PS51355">
    <property type="entry name" value="GLUTATHIONE_PEROXID_3"/>
    <property type="match status" value="1"/>
</dbReference>
<dbReference type="CDD" id="cd00340">
    <property type="entry name" value="GSH_Peroxidase"/>
    <property type="match status" value="1"/>
</dbReference>
<evidence type="ECO:0000259" key="6">
    <source>
        <dbReference type="PROSITE" id="PS51352"/>
    </source>
</evidence>
<organism evidence="7 8">
    <name type="scientific">Pseudoalteromonas phenolica</name>
    <dbReference type="NCBI Taxonomy" id="161398"/>
    <lineage>
        <taxon>Bacteria</taxon>
        <taxon>Pseudomonadati</taxon>
        <taxon>Pseudomonadota</taxon>
        <taxon>Gammaproteobacteria</taxon>
        <taxon>Alteromonadales</taxon>
        <taxon>Pseudoalteromonadaceae</taxon>
        <taxon>Pseudoalteromonas</taxon>
    </lineage>
</organism>
<protein>
    <recommendedName>
        <fullName evidence="5">Glutathione peroxidase</fullName>
    </recommendedName>
</protein>
<feature type="domain" description="Thioredoxin" evidence="6">
    <location>
        <begin position="1"/>
        <end position="156"/>
    </location>
</feature>
<dbReference type="PANTHER" id="PTHR11592:SF78">
    <property type="entry name" value="GLUTATHIONE PEROXIDASE"/>
    <property type="match status" value="1"/>
</dbReference>
<keyword evidence="3 5" id="KW-0560">Oxidoreductase</keyword>
<evidence type="ECO:0000256" key="3">
    <source>
        <dbReference type="ARBA" id="ARBA00023002"/>
    </source>
</evidence>
<dbReference type="GO" id="GO:0004601">
    <property type="term" value="F:peroxidase activity"/>
    <property type="evidence" value="ECO:0007669"/>
    <property type="project" value="UniProtKB-KW"/>
</dbReference>
<name>A0A4V2EJB8_9GAMM</name>
<dbReference type="PRINTS" id="PR01011">
    <property type="entry name" value="GLUTPROXDASE"/>
</dbReference>
<evidence type="ECO:0000256" key="2">
    <source>
        <dbReference type="ARBA" id="ARBA00022559"/>
    </source>
</evidence>
<dbReference type="InterPro" id="IPR036249">
    <property type="entry name" value="Thioredoxin-like_sf"/>
</dbReference>
<evidence type="ECO:0000313" key="8">
    <source>
        <dbReference type="Proteomes" id="UP000291338"/>
    </source>
</evidence>
<dbReference type="Gene3D" id="3.40.30.10">
    <property type="entry name" value="Glutaredoxin"/>
    <property type="match status" value="1"/>
</dbReference>
<reference evidence="7 8" key="1">
    <citation type="submission" date="2018-01" db="EMBL/GenBank/DDBJ databases">
        <title>Co-occurrence of chitin degradation, pigmentation and bioactivity in marine Pseudoalteromonas.</title>
        <authorList>
            <person name="Paulsen S."/>
            <person name="Gram L."/>
            <person name="Machado H."/>
        </authorList>
    </citation>
    <scope>NUCLEOTIDE SEQUENCE [LARGE SCALE GENOMIC DNA]</scope>
    <source>
        <strain evidence="7 8">S3898</strain>
    </source>
</reference>
<comment type="similarity">
    <text evidence="1 5">Belongs to the glutathione peroxidase family.</text>
</comment>